<dbReference type="SUPFAM" id="SSF52833">
    <property type="entry name" value="Thioredoxin-like"/>
    <property type="match status" value="1"/>
</dbReference>
<sequence>MSTPGVRQERDVEIPPQRPQRMPPKTMTEELWNKIEPTTLNVFHNPADPTSMRTTEAIQAAVHMYPGPPKNPKFVTKFKVRGALKLEVIVHERAPTAEEFRLILFLLPDPTYTSFIKPDALNDLRAVPTSSKALVQLIERQPELMLWPIVVDWEHDQASLGRKYKSLLDNAADRRAKVLTLDKPVEPERPEVPPATEWIDYD</sequence>
<reference evidence="2" key="1">
    <citation type="submission" date="2023-03" db="EMBL/GenBank/DDBJ databases">
        <title>Massive genome expansion in bonnet fungi (Mycena s.s.) driven by repeated elements and novel gene families across ecological guilds.</title>
        <authorList>
            <consortium name="Lawrence Berkeley National Laboratory"/>
            <person name="Harder C.B."/>
            <person name="Miyauchi S."/>
            <person name="Viragh M."/>
            <person name="Kuo A."/>
            <person name="Thoen E."/>
            <person name="Andreopoulos B."/>
            <person name="Lu D."/>
            <person name="Skrede I."/>
            <person name="Drula E."/>
            <person name="Henrissat B."/>
            <person name="Morin E."/>
            <person name="Kohler A."/>
            <person name="Barry K."/>
            <person name="LaButti K."/>
            <person name="Morin E."/>
            <person name="Salamov A."/>
            <person name="Lipzen A."/>
            <person name="Mereny Z."/>
            <person name="Hegedus B."/>
            <person name="Baldrian P."/>
            <person name="Stursova M."/>
            <person name="Weitz H."/>
            <person name="Taylor A."/>
            <person name="Grigoriev I.V."/>
            <person name="Nagy L.G."/>
            <person name="Martin F."/>
            <person name="Kauserud H."/>
        </authorList>
    </citation>
    <scope>NUCLEOTIDE SEQUENCE</scope>
    <source>
        <strain evidence="2">CBHHK200</strain>
    </source>
</reference>
<gene>
    <name evidence="2" type="ORF">C8F04DRAFT_1266311</name>
</gene>
<proteinExistence type="predicted"/>
<dbReference type="InterPro" id="IPR012882">
    <property type="entry name" value="Fmp46"/>
</dbReference>
<accession>A0AAD6WXB2</accession>
<dbReference type="GO" id="GO:0016491">
    <property type="term" value="F:oxidoreductase activity"/>
    <property type="evidence" value="ECO:0007669"/>
    <property type="project" value="InterPro"/>
</dbReference>
<dbReference type="InterPro" id="IPR036249">
    <property type="entry name" value="Thioredoxin-like_sf"/>
</dbReference>
<dbReference type="Proteomes" id="UP001218188">
    <property type="component" value="Unassembled WGS sequence"/>
</dbReference>
<dbReference type="Gene3D" id="3.40.30.10">
    <property type="entry name" value="Glutaredoxin"/>
    <property type="match status" value="1"/>
</dbReference>
<comment type="caution">
    <text evidence="2">The sequence shown here is derived from an EMBL/GenBank/DDBJ whole genome shotgun (WGS) entry which is preliminary data.</text>
</comment>
<dbReference type="AlphaFoldDB" id="A0AAD6WXB2"/>
<keyword evidence="3" id="KW-1185">Reference proteome</keyword>
<organism evidence="2 3">
    <name type="scientific">Mycena alexandri</name>
    <dbReference type="NCBI Taxonomy" id="1745969"/>
    <lineage>
        <taxon>Eukaryota</taxon>
        <taxon>Fungi</taxon>
        <taxon>Dikarya</taxon>
        <taxon>Basidiomycota</taxon>
        <taxon>Agaricomycotina</taxon>
        <taxon>Agaricomycetes</taxon>
        <taxon>Agaricomycetidae</taxon>
        <taxon>Agaricales</taxon>
        <taxon>Marasmiineae</taxon>
        <taxon>Mycenaceae</taxon>
        <taxon>Mycena</taxon>
    </lineage>
</organism>
<evidence type="ECO:0000313" key="2">
    <source>
        <dbReference type="EMBL" id="KAJ7028100.1"/>
    </source>
</evidence>
<evidence type="ECO:0000256" key="1">
    <source>
        <dbReference type="SAM" id="MobiDB-lite"/>
    </source>
</evidence>
<evidence type="ECO:0000313" key="3">
    <source>
        <dbReference type="Proteomes" id="UP001218188"/>
    </source>
</evidence>
<feature type="region of interest" description="Disordered" evidence="1">
    <location>
        <begin position="1"/>
        <end position="24"/>
    </location>
</feature>
<dbReference type="EMBL" id="JARJCM010000116">
    <property type="protein sequence ID" value="KAJ7028100.1"/>
    <property type="molecule type" value="Genomic_DNA"/>
</dbReference>
<dbReference type="Pfam" id="PF07955">
    <property type="entry name" value="DUF1687"/>
    <property type="match status" value="1"/>
</dbReference>
<protein>
    <submittedName>
        <fullName evidence="2">Uncharacterized protein</fullName>
    </submittedName>
</protein>
<name>A0AAD6WXB2_9AGAR</name>
<dbReference type="GO" id="GO:0005739">
    <property type="term" value="C:mitochondrion"/>
    <property type="evidence" value="ECO:0007669"/>
    <property type="project" value="InterPro"/>
</dbReference>